<feature type="region of interest" description="Disordered" evidence="1">
    <location>
        <begin position="91"/>
        <end position="116"/>
    </location>
</feature>
<accession>A0A5E4NGH2</accession>
<dbReference type="Proteomes" id="UP000325440">
    <property type="component" value="Unassembled WGS sequence"/>
</dbReference>
<feature type="compositionally biased region" description="Polar residues" evidence="1">
    <location>
        <begin position="92"/>
        <end position="101"/>
    </location>
</feature>
<proteinExistence type="predicted"/>
<reference evidence="3 4" key="1">
    <citation type="submission" date="2019-08" db="EMBL/GenBank/DDBJ databases">
        <authorList>
            <person name="Alioto T."/>
            <person name="Alioto T."/>
            <person name="Gomez Garrido J."/>
        </authorList>
    </citation>
    <scope>NUCLEOTIDE SEQUENCE [LARGE SCALE GENOMIC DNA]</scope>
</reference>
<gene>
    <name evidence="3" type="ORF">CINCED_3A020359</name>
</gene>
<keyword evidence="2" id="KW-0812">Transmembrane</keyword>
<keyword evidence="2" id="KW-1133">Transmembrane helix</keyword>
<name>A0A5E4NGH2_9HEMI</name>
<dbReference type="AlphaFoldDB" id="A0A5E4NGH2"/>
<keyword evidence="2" id="KW-0472">Membrane</keyword>
<evidence type="ECO:0000256" key="2">
    <source>
        <dbReference type="SAM" id="Phobius"/>
    </source>
</evidence>
<keyword evidence="4" id="KW-1185">Reference proteome</keyword>
<sequence length="152" mass="17375">MSESAASRQNQQSNFTAKCFHFLFALGTVLVVRKLLGLKRTGKKSSTYHIPQYESLRRYSDGTKLYHDNQLFDSPVRSFIEKISLVPVSGVDNAQETNPSAPQRRPERSNKRKSTIRAIPLVSHNKRKRHPRTSYKTSRSCALALELMIGRR</sequence>
<evidence type="ECO:0000313" key="3">
    <source>
        <dbReference type="EMBL" id="VVC42272.1"/>
    </source>
</evidence>
<evidence type="ECO:0000256" key="1">
    <source>
        <dbReference type="SAM" id="MobiDB-lite"/>
    </source>
</evidence>
<evidence type="ECO:0000313" key="4">
    <source>
        <dbReference type="Proteomes" id="UP000325440"/>
    </source>
</evidence>
<organism evidence="3 4">
    <name type="scientific">Cinara cedri</name>
    <dbReference type="NCBI Taxonomy" id="506608"/>
    <lineage>
        <taxon>Eukaryota</taxon>
        <taxon>Metazoa</taxon>
        <taxon>Ecdysozoa</taxon>
        <taxon>Arthropoda</taxon>
        <taxon>Hexapoda</taxon>
        <taxon>Insecta</taxon>
        <taxon>Pterygota</taxon>
        <taxon>Neoptera</taxon>
        <taxon>Paraneoptera</taxon>
        <taxon>Hemiptera</taxon>
        <taxon>Sternorrhyncha</taxon>
        <taxon>Aphidomorpha</taxon>
        <taxon>Aphidoidea</taxon>
        <taxon>Aphididae</taxon>
        <taxon>Lachninae</taxon>
        <taxon>Cinara</taxon>
    </lineage>
</organism>
<feature type="transmembrane region" description="Helical" evidence="2">
    <location>
        <begin position="20"/>
        <end position="36"/>
    </location>
</feature>
<dbReference type="EMBL" id="CABPRJ010001943">
    <property type="protein sequence ID" value="VVC42272.1"/>
    <property type="molecule type" value="Genomic_DNA"/>
</dbReference>
<protein>
    <submittedName>
        <fullName evidence="3">Uncharacterized protein</fullName>
    </submittedName>
</protein>